<evidence type="ECO:0000259" key="1">
    <source>
        <dbReference type="Pfam" id="PF13880"/>
    </source>
</evidence>
<dbReference type="Proteomes" id="UP001378960">
    <property type="component" value="Unassembled WGS sequence"/>
</dbReference>
<evidence type="ECO:0000313" key="3">
    <source>
        <dbReference type="Proteomes" id="UP001378960"/>
    </source>
</evidence>
<proteinExistence type="predicted"/>
<dbReference type="GO" id="GO:0007064">
    <property type="term" value="P:mitotic sister chromatid cohesion"/>
    <property type="evidence" value="ECO:0007669"/>
    <property type="project" value="TreeGrafter"/>
</dbReference>
<protein>
    <recommendedName>
        <fullName evidence="1">N-acetyltransferase ESCO acetyl-transferase domain-containing protein</fullName>
    </recommendedName>
</protein>
<accession>A0AAV5RC65</accession>
<dbReference type="GO" id="GO:0005634">
    <property type="term" value="C:nucleus"/>
    <property type="evidence" value="ECO:0007669"/>
    <property type="project" value="TreeGrafter"/>
</dbReference>
<keyword evidence="3" id="KW-1185">Reference proteome</keyword>
<gene>
    <name evidence="2" type="ORF">DAPK24_049560</name>
</gene>
<name>A0AAV5RC65_PICKL</name>
<dbReference type="PANTHER" id="PTHR45884">
    <property type="entry name" value="N-ACETYLTRANSFERASE ECO"/>
    <property type="match status" value="1"/>
</dbReference>
<dbReference type="InterPro" id="IPR028009">
    <property type="entry name" value="ESCO_Acetyltransf_dom"/>
</dbReference>
<feature type="domain" description="N-acetyltransferase ESCO acetyl-transferase" evidence="1">
    <location>
        <begin position="186"/>
        <end position="244"/>
    </location>
</feature>
<dbReference type="GO" id="GO:0061733">
    <property type="term" value="F:protein-lysine-acetyltransferase activity"/>
    <property type="evidence" value="ECO:0007669"/>
    <property type="project" value="TreeGrafter"/>
</dbReference>
<dbReference type="PANTHER" id="PTHR45884:SF2">
    <property type="entry name" value="N-ACETYLTRANSFERASE ECO"/>
    <property type="match status" value="1"/>
</dbReference>
<reference evidence="2 3" key="1">
    <citation type="journal article" date="2023" name="Elife">
        <title>Identification of key yeast species and microbe-microbe interactions impacting larval growth of Drosophila in the wild.</title>
        <authorList>
            <person name="Mure A."/>
            <person name="Sugiura Y."/>
            <person name="Maeda R."/>
            <person name="Honda K."/>
            <person name="Sakurai N."/>
            <person name="Takahashi Y."/>
            <person name="Watada M."/>
            <person name="Katoh T."/>
            <person name="Gotoh A."/>
            <person name="Gotoh Y."/>
            <person name="Taniguchi I."/>
            <person name="Nakamura K."/>
            <person name="Hayashi T."/>
            <person name="Katayama T."/>
            <person name="Uemura T."/>
            <person name="Hattori Y."/>
        </authorList>
    </citation>
    <scope>NUCLEOTIDE SEQUENCE [LARGE SCALE GENOMIC DNA]</scope>
    <source>
        <strain evidence="2 3">PK-24</strain>
    </source>
</reference>
<dbReference type="EMBL" id="BTGB01000009">
    <property type="protein sequence ID" value="GMM48358.1"/>
    <property type="molecule type" value="Genomic_DNA"/>
</dbReference>
<comment type="caution">
    <text evidence="2">The sequence shown here is derived from an EMBL/GenBank/DDBJ whole genome shotgun (WGS) entry which is preliminary data.</text>
</comment>
<evidence type="ECO:0000313" key="2">
    <source>
        <dbReference type="EMBL" id="GMM48358.1"/>
    </source>
</evidence>
<organism evidence="2 3">
    <name type="scientific">Pichia kluyveri</name>
    <name type="common">Yeast</name>
    <dbReference type="NCBI Taxonomy" id="36015"/>
    <lineage>
        <taxon>Eukaryota</taxon>
        <taxon>Fungi</taxon>
        <taxon>Dikarya</taxon>
        <taxon>Ascomycota</taxon>
        <taxon>Saccharomycotina</taxon>
        <taxon>Pichiomycetes</taxon>
        <taxon>Pichiales</taxon>
        <taxon>Pichiaceae</taxon>
        <taxon>Pichia</taxon>
    </lineage>
</organism>
<dbReference type="GO" id="GO:0000785">
    <property type="term" value="C:chromatin"/>
    <property type="evidence" value="ECO:0007669"/>
    <property type="project" value="TreeGrafter"/>
</dbReference>
<dbReference type="Pfam" id="PF13880">
    <property type="entry name" value="Acetyltransf_13"/>
    <property type="match status" value="1"/>
</dbReference>
<sequence>MDKKATHGGKNAKRPKLVQMTFAVKQKGPKTCSQCGFNFFTCNTNDKISQHKRYHNEYLNGYEISTLKISKLKEIGKVINSHCVTINQEERKLSILLVSYRDTTTRKIIGTMLKMINNRWLNTPTEENKILDKVVLVISQPNTSKSTINKSYIVGITTTIPGPLDGFFMDIKTSNVDRLKVMQLNLGVSRIFVSQEYRRKGLALEMLESLRCHAIYGVALKKEEIGFSQPSGAGTLLISQWMSPATCIPVYDEV</sequence>
<dbReference type="AlphaFoldDB" id="A0AAV5RC65"/>